<evidence type="ECO:0000256" key="1">
    <source>
        <dbReference type="SAM" id="Phobius"/>
    </source>
</evidence>
<dbReference type="InterPro" id="IPR022472">
    <property type="entry name" value="VPLPA-CTERM"/>
</dbReference>
<feature type="chain" id="PRO_5046750649" evidence="2">
    <location>
        <begin position="27"/>
        <end position="185"/>
    </location>
</feature>
<keyword evidence="1" id="KW-1133">Transmembrane helix</keyword>
<organism evidence="3 4">
    <name type="scientific">Sulfitobacter sediminis</name>
    <dbReference type="NCBI Taxonomy" id="3234186"/>
    <lineage>
        <taxon>Bacteria</taxon>
        <taxon>Pseudomonadati</taxon>
        <taxon>Pseudomonadota</taxon>
        <taxon>Alphaproteobacteria</taxon>
        <taxon>Rhodobacterales</taxon>
        <taxon>Roseobacteraceae</taxon>
        <taxon>Sulfitobacter</taxon>
    </lineage>
</organism>
<dbReference type="NCBIfam" id="TIGR03370">
    <property type="entry name" value="VPLPA-CTERM"/>
    <property type="match status" value="1"/>
</dbReference>
<keyword evidence="1" id="KW-0812">Transmembrane</keyword>
<name>A0ABV3RND5_9RHOB</name>
<dbReference type="Proteomes" id="UP001556098">
    <property type="component" value="Unassembled WGS sequence"/>
</dbReference>
<keyword evidence="2" id="KW-0732">Signal</keyword>
<keyword evidence="1" id="KW-0472">Membrane</keyword>
<dbReference type="RefSeq" id="WP_367878186.1">
    <property type="nucleotide sequence ID" value="NZ_JBFNXX010000009.1"/>
</dbReference>
<keyword evidence="4" id="KW-1185">Reference proteome</keyword>
<evidence type="ECO:0000313" key="3">
    <source>
        <dbReference type="EMBL" id="MEW9920481.1"/>
    </source>
</evidence>
<evidence type="ECO:0000313" key="4">
    <source>
        <dbReference type="Proteomes" id="UP001556098"/>
    </source>
</evidence>
<comment type="caution">
    <text evidence="3">The sequence shown here is derived from an EMBL/GenBank/DDBJ whole genome shotgun (WGS) entry which is preliminary data.</text>
</comment>
<accession>A0ABV3RND5</accession>
<gene>
    <name evidence="3" type="ORF">AB2B41_12770</name>
</gene>
<reference evidence="3 4" key="1">
    <citation type="submission" date="2024-07" db="EMBL/GenBank/DDBJ databases">
        <title>Marimonas sp.nov., isolated from tidal-flat sediment.</title>
        <authorList>
            <person name="Jayan J.N."/>
            <person name="Lee S.S."/>
        </authorList>
    </citation>
    <scope>NUCLEOTIDE SEQUENCE [LARGE SCALE GENOMIC DNA]</scope>
    <source>
        <strain evidence="3 4">MJW-29</strain>
    </source>
</reference>
<evidence type="ECO:0000256" key="2">
    <source>
        <dbReference type="SAM" id="SignalP"/>
    </source>
</evidence>
<feature type="signal peptide" evidence="2">
    <location>
        <begin position="1"/>
        <end position="26"/>
    </location>
</feature>
<dbReference type="EMBL" id="JBFNXX010000009">
    <property type="protein sequence ID" value="MEW9920481.1"/>
    <property type="molecule type" value="Genomic_DNA"/>
</dbReference>
<feature type="transmembrane region" description="Helical" evidence="1">
    <location>
        <begin position="158"/>
        <end position="178"/>
    </location>
</feature>
<sequence>MKPKIDMKPLRTIVATIGLLTCSVSAASSASLLGDTVNCSTSGTSTWICVNNTAVVGSGDEFIVGITGNTDIIVDIGASDIRLDMTTGIGNMFGLGPLTFGSLDFGTGIAGLSYTSNVTGLSSDRFSFTPDSVSINLDFLNSFDGGFVEVELFETTVVPLPAAFPMLLAALGGLGLMARRKRRVG</sequence>
<protein>
    <submittedName>
        <fullName evidence="3">VPLPA-CTERM sorting domain-containing protein</fullName>
    </submittedName>
</protein>
<proteinExistence type="predicted"/>